<feature type="DNA-binding region" description="H-T-H motif" evidence="4">
    <location>
        <begin position="35"/>
        <end position="54"/>
    </location>
</feature>
<dbReference type="InterPro" id="IPR050109">
    <property type="entry name" value="HTH-type_TetR-like_transc_reg"/>
</dbReference>
<dbReference type="RefSeq" id="WP_046421695.1">
    <property type="nucleotide sequence ID" value="NZ_LBDA02000025.1"/>
</dbReference>
<dbReference type="SUPFAM" id="SSF46689">
    <property type="entry name" value="Homeodomain-like"/>
    <property type="match status" value="1"/>
</dbReference>
<protein>
    <submittedName>
        <fullName evidence="6">TetR family transcriptional regulator</fullName>
    </submittedName>
</protein>
<proteinExistence type="predicted"/>
<keyword evidence="3" id="KW-0804">Transcription</keyword>
<evidence type="ECO:0000256" key="3">
    <source>
        <dbReference type="ARBA" id="ARBA00023163"/>
    </source>
</evidence>
<organism evidence="6 7">
    <name type="scientific">Streptomyces malaysiense</name>
    <dbReference type="NCBI Taxonomy" id="1428626"/>
    <lineage>
        <taxon>Bacteria</taxon>
        <taxon>Bacillati</taxon>
        <taxon>Actinomycetota</taxon>
        <taxon>Actinomycetes</taxon>
        <taxon>Kitasatosporales</taxon>
        <taxon>Streptomycetaceae</taxon>
        <taxon>Streptomyces</taxon>
    </lineage>
</organism>
<sequence>MSPAAGGRPRDPAIDAAVLAATLRLLHEDGYGALALERVAAVAGTSKAAIRRRWPQRQRLVIDALASALVVPPAPDNDCTRCDLHQSVRLLAEVLHERLPAGVLAPLIADCSADPGLHEHLLSSLVQPGRAAAAVAVRRAVERGDLQPDVDPELFVDLLASVVYRRALFGEAPVDAPSAHALVDLLLRGVAVDFDRLVFISRQPREQRHLYH</sequence>
<dbReference type="Gene3D" id="1.10.10.60">
    <property type="entry name" value="Homeodomain-like"/>
    <property type="match status" value="1"/>
</dbReference>
<dbReference type="EMBL" id="LBDA02000025">
    <property type="protein sequence ID" value="OIK27332.1"/>
    <property type="molecule type" value="Genomic_DNA"/>
</dbReference>
<dbReference type="PROSITE" id="PS50977">
    <property type="entry name" value="HTH_TETR_2"/>
    <property type="match status" value="1"/>
</dbReference>
<dbReference type="GO" id="GO:0000976">
    <property type="term" value="F:transcription cis-regulatory region binding"/>
    <property type="evidence" value="ECO:0007669"/>
    <property type="project" value="TreeGrafter"/>
</dbReference>
<evidence type="ECO:0000313" key="7">
    <source>
        <dbReference type="Proteomes" id="UP000034838"/>
    </source>
</evidence>
<gene>
    <name evidence="6" type="ORF">VT52_012285</name>
</gene>
<dbReference type="GO" id="GO:0003700">
    <property type="term" value="F:DNA-binding transcription factor activity"/>
    <property type="evidence" value="ECO:0007669"/>
    <property type="project" value="TreeGrafter"/>
</dbReference>
<dbReference type="Pfam" id="PF16859">
    <property type="entry name" value="TetR_C_11"/>
    <property type="match status" value="1"/>
</dbReference>
<evidence type="ECO:0000256" key="4">
    <source>
        <dbReference type="PROSITE-ProRule" id="PRU00335"/>
    </source>
</evidence>
<evidence type="ECO:0000313" key="6">
    <source>
        <dbReference type="EMBL" id="OIK27332.1"/>
    </source>
</evidence>
<evidence type="ECO:0000259" key="5">
    <source>
        <dbReference type="PROSITE" id="PS50977"/>
    </source>
</evidence>
<dbReference type="Pfam" id="PF00440">
    <property type="entry name" value="TetR_N"/>
    <property type="match status" value="1"/>
</dbReference>
<reference evidence="6" key="1">
    <citation type="submission" date="2016-10" db="EMBL/GenBank/DDBJ databases">
        <title>Genome sequence of Streptomyces malaysiense MUSC 136.</title>
        <authorList>
            <person name="Lee L.-H."/>
            <person name="Ser H.-L."/>
        </authorList>
    </citation>
    <scope>NUCLEOTIDE SEQUENCE [LARGE SCALE GENOMIC DNA]</scope>
    <source>
        <strain evidence="6">MUSC 136</strain>
    </source>
</reference>
<dbReference type="OrthoDB" id="9796019at2"/>
<keyword evidence="7" id="KW-1185">Reference proteome</keyword>
<comment type="caution">
    <text evidence="6">The sequence shown here is derived from an EMBL/GenBank/DDBJ whole genome shotgun (WGS) entry which is preliminary data.</text>
</comment>
<dbReference type="PANTHER" id="PTHR30055:SF148">
    <property type="entry name" value="TETR-FAMILY TRANSCRIPTIONAL REGULATOR"/>
    <property type="match status" value="1"/>
</dbReference>
<dbReference type="InterPro" id="IPR001647">
    <property type="entry name" value="HTH_TetR"/>
</dbReference>
<dbReference type="PANTHER" id="PTHR30055">
    <property type="entry name" value="HTH-TYPE TRANSCRIPTIONAL REGULATOR RUTR"/>
    <property type="match status" value="1"/>
</dbReference>
<dbReference type="AlphaFoldDB" id="A0A1J4Q485"/>
<dbReference type="Gene3D" id="1.10.357.10">
    <property type="entry name" value="Tetracycline Repressor, domain 2"/>
    <property type="match status" value="1"/>
</dbReference>
<dbReference type="InterPro" id="IPR009057">
    <property type="entry name" value="Homeodomain-like_sf"/>
</dbReference>
<name>A0A1J4Q485_9ACTN</name>
<feature type="domain" description="HTH tetR-type" evidence="5">
    <location>
        <begin position="12"/>
        <end position="72"/>
    </location>
</feature>
<dbReference type="InterPro" id="IPR011075">
    <property type="entry name" value="TetR_C"/>
</dbReference>
<dbReference type="SUPFAM" id="SSF48498">
    <property type="entry name" value="Tetracyclin repressor-like, C-terminal domain"/>
    <property type="match status" value="1"/>
</dbReference>
<evidence type="ECO:0000256" key="1">
    <source>
        <dbReference type="ARBA" id="ARBA00023015"/>
    </source>
</evidence>
<dbReference type="InterPro" id="IPR036271">
    <property type="entry name" value="Tet_transcr_reg_TetR-rel_C_sf"/>
</dbReference>
<evidence type="ECO:0000256" key="2">
    <source>
        <dbReference type="ARBA" id="ARBA00023125"/>
    </source>
</evidence>
<accession>A0A1J4Q485</accession>
<keyword evidence="2 4" id="KW-0238">DNA-binding</keyword>
<keyword evidence="1" id="KW-0805">Transcription regulation</keyword>
<dbReference type="Proteomes" id="UP000034838">
    <property type="component" value="Unassembled WGS sequence"/>
</dbReference>